<organism evidence="2 3">
    <name type="scientific">Nonomuraea marmarensis</name>
    <dbReference type="NCBI Taxonomy" id="3351344"/>
    <lineage>
        <taxon>Bacteria</taxon>
        <taxon>Bacillati</taxon>
        <taxon>Actinomycetota</taxon>
        <taxon>Actinomycetes</taxon>
        <taxon>Streptosporangiales</taxon>
        <taxon>Streptosporangiaceae</taxon>
        <taxon>Nonomuraea</taxon>
    </lineage>
</organism>
<dbReference type="InterPro" id="IPR036390">
    <property type="entry name" value="WH_DNA-bd_sf"/>
</dbReference>
<sequence length="167" mass="18199">MPANRDDLLRALEAEGRRSATEGVHFMQAVAERSGMNLTDLQCLNVLATTGPITAGQLAQEMRLTTGAITGLVNRLERAGYVRRDKDPKDGRRAVISLVTEAMERDGANLLGPKDQVMGTLFDGYDDRELAVILDFLRRTNAMREAETARIRAEISAEIGAKSNAGP</sequence>
<dbReference type="InterPro" id="IPR039422">
    <property type="entry name" value="MarR/SlyA-like"/>
</dbReference>
<dbReference type="SMART" id="SM00347">
    <property type="entry name" value="HTH_MARR"/>
    <property type="match status" value="1"/>
</dbReference>
<accession>A0ABW7AUV9</accession>
<gene>
    <name evidence="2" type="ORF">ACFLIM_49500</name>
</gene>
<protein>
    <submittedName>
        <fullName evidence="2">MarR family winged helix-turn-helix transcriptional regulator</fullName>
    </submittedName>
</protein>
<proteinExistence type="predicted"/>
<keyword evidence="3" id="KW-1185">Reference proteome</keyword>
<dbReference type="InterPro" id="IPR036388">
    <property type="entry name" value="WH-like_DNA-bd_sf"/>
</dbReference>
<dbReference type="PANTHER" id="PTHR33164">
    <property type="entry name" value="TRANSCRIPTIONAL REGULATOR, MARR FAMILY"/>
    <property type="match status" value="1"/>
</dbReference>
<evidence type="ECO:0000313" key="3">
    <source>
        <dbReference type="Proteomes" id="UP001603978"/>
    </source>
</evidence>
<feature type="domain" description="HTH marR-type" evidence="1">
    <location>
        <begin position="5"/>
        <end position="142"/>
    </location>
</feature>
<reference evidence="2 3" key="1">
    <citation type="submission" date="2024-10" db="EMBL/GenBank/DDBJ databases">
        <authorList>
            <person name="Topkara A.R."/>
            <person name="Saygin H."/>
        </authorList>
    </citation>
    <scope>NUCLEOTIDE SEQUENCE [LARGE SCALE GENOMIC DNA]</scope>
    <source>
        <strain evidence="2 3">M3C6</strain>
    </source>
</reference>
<evidence type="ECO:0000259" key="1">
    <source>
        <dbReference type="PROSITE" id="PS50995"/>
    </source>
</evidence>
<dbReference type="PANTHER" id="PTHR33164:SF106">
    <property type="entry name" value="TRANSCRIPTIONAL REGULATORY PROTEIN"/>
    <property type="match status" value="1"/>
</dbReference>
<dbReference type="PROSITE" id="PS50995">
    <property type="entry name" value="HTH_MARR_2"/>
    <property type="match status" value="1"/>
</dbReference>
<dbReference type="EMBL" id="JBICRM010000077">
    <property type="protein sequence ID" value="MFG1711215.1"/>
    <property type="molecule type" value="Genomic_DNA"/>
</dbReference>
<dbReference type="InterPro" id="IPR000835">
    <property type="entry name" value="HTH_MarR-typ"/>
</dbReference>
<dbReference type="SUPFAM" id="SSF46785">
    <property type="entry name" value="Winged helix' DNA-binding domain"/>
    <property type="match status" value="1"/>
</dbReference>
<name>A0ABW7AUV9_9ACTN</name>
<dbReference type="Proteomes" id="UP001603978">
    <property type="component" value="Unassembled WGS sequence"/>
</dbReference>
<comment type="caution">
    <text evidence="2">The sequence shown here is derived from an EMBL/GenBank/DDBJ whole genome shotgun (WGS) entry which is preliminary data.</text>
</comment>
<evidence type="ECO:0000313" key="2">
    <source>
        <dbReference type="EMBL" id="MFG1711215.1"/>
    </source>
</evidence>
<dbReference type="RefSeq" id="WP_393177778.1">
    <property type="nucleotide sequence ID" value="NZ_JBICRM010000077.1"/>
</dbReference>
<dbReference type="Gene3D" id="1.10.10.10">
    <property type="entry name" value="Winged helix-like DNA-binding domain superfamily/Winged helix DNA-binding domain"/>
    <property type="match status" value="1"/>
</dbReference>
<dbReference type="Pfam" id="PF12802">
    <property type="entry name" value="MarR_2"/>
    <property type="match status" value="1"/>
</dbReference>